<dbReference type="GeneID" id="102541472"/>
<comment type="subcellular location">
    <subcellularLocation>
        <location evidence="2">Cell membrane</location>
        <topology evidence="2">Peripheral membrane protein</topology>
        <orientation evidence="2">Cytoplasmic side</orientation>
    </subcellularLocation>
    <subcellularLocation>
        <location evidence="3">Cytoplasm</location>
        <location evidence="3">Cell cortex</location>
    </subcellularLocation>
    <subcellularLocation>
        <location evidence="1">Cytoplasm</location>
        <location evidence="1">Cytoskeleton</location>
    </subcellularLocation>
</comment>
<feature type="coiled-coil region" evidence="15">
    <location>
        <begin position="261"/>
        <end position="317"/>
    </location>
</feature>
<keyword evidence="5" id="KW-1003">Cell membrane</keyword>
<evidence type="ECO:0000256" key="7">
    <source>
        <dbReference type="ARBA" id="ARBA00022553"/>
    </source>
</evidence>
<accession>A0ABM5BTX1</accession>
<evidence type="ECO:0000256" key="5">
    <source>
        <dbReference type="ARBA" id="ARBA00022475"/>
    </source>
</evidence>
<feature type="compositionally biased region" description="Low complexity" evidence="16">
    <location>
        <begin position="643"/>
        <end position="657"/>
    </location>
</feature>
<dbReference type="Gene3D" id="1.20.5.170">
    <property type="match status" value="1"/>
</dbReference>
<feature type="compositionally biased region" description="Basic and acidic residues" evidence="16">
    <location>
        <begin position="465"/>
        <end position="492"/>
    </location>
</feature>
<evidence type="ECO:0000256" key="13">
    <source>
        <dbReference type="ARBA" id="ARBA00023212"/>
    </source>
</evidence>
<feature type="compositionally biased region" description="Low complexity" evidence="16">
    <location>
        <begin position="518"/>
        <end position="539"/>
    </location>
</feature>
<keyword evidence="9" id="KW-0677">Repeat</keyword>
<evidence type="ECO:0000256" key="4">
    <source>
        <dbReference type="ARBA" id="ARBA00019025"/>
    </source>
</evidence>
<feature type="compositionally biased region" description="Basic and acidic residues" evidence="16">
    <location>
        <begin position="421"/>
        <end position="440"/>
    </location>
</feature>
<evidence type="ECO:0000256" key="11">
    <source>
        <dbReference type="ARBA" id="ARBA00023054"/>
    </source>
</evidence>
<name>A0ABM5BTX1_VICPA</name>
<reference evidence="19" key="1">
    <citation type="submission" date="2025-08" db="UniProtKB">
        <authorList>
            <consortium name="RefSeq"/>
        </authorList>
    </citation>
    <scope>IDENTIFICATION</scope>
</reference>
<feature type="compositionally biased region" description="Pro residues" evidence="16">
    <location>
        <begin position="615"/>
        <end position="628"/>
    </location>
</feature>
<evidence type="ECO:0000256" key="2">
    <source>
        <dbReference type="ARBA" id="ARBA00004413"/>
    </source>
</evidence>
<evidence type="ECO:0000256" key="1">
    <source>
        <dbReference type="ARBA" id="ARBA00004245"/>
    </source>
</evidence>
<dbReference type="PROSITE" id="PS51842">
    <property type="entry name" value="IF_ROD_2"/>
    <property type="match status" value="1"/>
</dbReference>
<keyword evidence="6" id="KW-0963">Cytoplasm</keyword>
<feature type="compositionally biased region" description="Basic and acidic residues" evidence="16">
    <location>
        <begin position="398"/>
        <end position="410"/>
    </location>
</feature>
<keyword evidence="11 15" id="KW-0175">Coiled coil</keyword>
<keyword evidence="8" id="KW-0273">Eye lens protein</keyword>
<evidence type="ECO:0000256" key="3">
    <source>
        <dbReference type="ARBA" id="ARBA00004544"/>
    </source>
</evidence>
<evidence type="ECO:0000313" key="19">
    <source>
        <dbReference type="RefSeq" id="XP_072799855.1"/>
    </source>
</evidence>
<evidence type="ECO:0000256" key="8">
    <source>
        <dbReference type="ARBA" id="ARBA00022613"/>
    </source>
</evidence>
<dbReference type="RefSeq" id="XP_072799855.1">
    <property type="nucleotide sequence ID" value="XM_072943754.1"/>
</dbReference>
<evidence type="ECO:0000256" key="16">
    <source>
        <dbReference type="SAM" id="MobiDB-lite"/>
    </source>
</evidence>
<keyword evidence="13" id="KW-0206">Cytoskeleton</keyword>
<evidence type="ECO:0000256" key="10">
    <source>
        <dbReference type="ARBA" id="ARBA00022754"/>
    </source>
</evidence>
<feature type="domain" description="IF rod" evidence="17">
    <location>
        <begin position="1"/>
        <end position="346"/>
    </location>
</feature>
<dbReference type="InterPro" id="IPR039008">
    <property type="entry name" value="IF_rod_dom"/>
</dbReference>
<keyword evidence="10" id="KW-0403">Intermediate filament</keyword>
<dbReference type="InterPro" id="IPR042358">
    <property type="entry name" value="BFSP1"/>
</dbReference>
<keyword evidence="12" id="KW-0472">Membrane</keyword>
<evidence type="ECO:0000256" key="12">
    <source>
        <dbReference type="ARBA" id="ARBA00023136"/>
    </source>
</evidence>
<evidence type="ECO:0000313" key="18">
    <source>
        <dbReference type="Proteomes" id="UP001652581"/>
    </source>
</evidence>
<protein>
    <recommendedName>
        <fullName evidence="4">Filensin</fullName>
    </recommendedName>
    <alternativeName>
        <fullName evidence="14">Beaded filament structural protein 1</fullName>
    </alternativeName>
</protein>
<feature type="region of interest" description="Disordered" evidence="16">
    <location>
        <begin position="1"/>
        <end position="49"/>
    </location>
</feature>
<feature type="coiled-coil region" evidence="15">
    <location>
        <begin position="167"/>
        <end position="201"/>
    </location>
</feature>
<sequence length="708" mass="78033">MEVATWPGVRRRWGRSPGRGAGWEKEGRRGPRRRRWEGGPAGAQAQAPAEGTRPAFFYLLWCDSRHPPLIGPARHVGPSGEGETAHFSFFPRRLWPFRVLCESQLISGSINSGSVMKRWFPRKIFHAGDGRITCSFIFLAPVENFPSHPLSPYENECQCQLLLKDMLERLNKEADEALLRNLRLQIEAQFLQDDISAAKDRFKKNLLEIQTYVTILQQIIQTTPQAATITSGMREEKLLTEREAAALQSQLADGREMICLLQTQRAELQAQTAALEQAIKDAHECYDDEIQLYNEQIDTLRREIEEAERSLERSSYDCRQLVVAQQTLRNELDRYHRIIENEGNRLSSAFFETPITLYTTSHGALLSPRHGGKDLARAVQDITAAKPRQKGLPKNVPRKKEIIVKDKADDSLEDAPLTGPEDTKPGRGVLKEEAESKPESGGEEASPPNPEGAPEDVPDGGKISKAFEKLGKMVKERVRGPKEPEPPADLHTKGRYVLVSGDANFVDPGFCSLSVPAKGGVVVSKGDGSVPPESQVEPSPQQPEPPPEGGEGPPQGKEDGQEDGEAPPQKKEDAQPPDQPTADKGEEIKAEGLEGPEEKQDGQKEAEGAMEPSPVVTPGPDEPSPPQAQEPQVSRGGSEGHGARSSRLPARSPPRTLAYEKVEVMESIEKISTESIQTYEETAVIVETMIEKTKANKKKLGEKCSSNA</sequence>
<evidence type="ECO:0000256" key="14">
    <source>
        <dbReference type="ARBA" id="ARBA00031415"/>
    </source>
</evidence>
<keyword evidence="18" id="KW-1185">Reference proteome</keyword>
<dbReference type="PANTHER" id="PTHR14069">
    <property type="entry name" value="FILENSIN"/>
    <property type="match status" value="1"/>
</dbReference>
<proteinExistence type="predicted"/>
<dbReference type="PANTHER" id="PTHR14069:SF0">
    <property type="entry name" value="FILENSIN"/>
    <property type="match status" value="1"/>
</dbReference>
<evidence type="ECO:0000259" key="17">
    <source>
        <dbReference type="PROSITE" id="PS51842"/>
    </source>
</evidence>
<gene>
    <name evidence="19" type="primary">BFSP1</name>
</gene>
<evidence type="ECO:0000256" key="6">
    <source>
        <dbReference type="ARBA" id="ARBA00022490"/>
    </source>
</evidence>
<dbReference type="SMART" id="SM01391">
    <property type="entry name" value="Filament"/>
    <property type="match status" value="1"/>
</dbReference>
<organism evidence="18 19">
    <name type="scientific">Vicugna pacos</name>
    <name type="common">Alpaca</name>
    <name type="synonym">Lama pacos</name>
    <dbReference type="NCBI Taxonomy" id="30538"/>
    <lineage>
        <taxon>Eukaryota</taxon>
        <taxon>Metazoa</taxon>
        <taxon>Chordata</taxon>
        <taxon>Craniata</taxon>
        <taxon>Vertebrata</taxon>
        <taxon>Euteleostomi</taxon>
        <taxon>Mammalia</taxon>
        <taxon>Eutheria</taxon>
        <taxon>Laurasiatheria</taxon>
        <taxon>Artiodactyla</taxon>
        <taxon>Tylopoda</taxon>
        <taxon>Camelidae</taxon>
        <taxon>Vicugna</taxon>
    </lineage>
</organism>
<dbReference type="Proteomes" id="UP001652581">
    <property type="component" value="Chromosome 19"/>
</dbReference>
<evidence type="ECO:0000256" key="9">
    <source>
        <dbReference type="ARBA" id="ARBA00022737"/>
    </source>
</evidence>
<feature type="compositionally biased region" description="Basic and acidic residues" evidence="16">
    <location>
        <begin position="581"/>
        <end position="607"/>
    </location>
</feature>
<dbReference type="SUPFAM" id="SSF64593">
    <property type="entry name" value="Intermediate filament protein, coiled coil region"/>
    <property type="match status" value="1"/>
</dbReference>
<evidence type="ECO:0000256" key="15">
    <source>
        <dbReference type="SAM" id="Coils"/>
    </source>
</evidence>
<feature type="region of interest" description="Disordered" evidence="16">
    <location>
        <begin position="386"/>
        <end position="657"/>
    </location>
</feature>
<keyword evidence="7" id="KW-0597">Phosphoprotein</keyword>